<dbReference type="Proteomes" id="UP000299084">
    <property type="component" value="Unassembled WGS sequence"/>
</dbReference>
<proteinExistence type="predicted"/>
<reference evidence="2 3" key="1">
    <citation type="journal article" date="2019" name="Mol. Ecol. Resour.">
        <title>Improving Illumina assemblies with Hi-C and long reads: an example with the North African dromedary.</title>
        <authorList>
            <person name="Elbers J.P."/>
            <person name="Rogers M.F."/>
            <person name="Perelman P.L."/>
            <person name="Proskuryakova A.A."/>
            <person name="Serdyukova N.A."/>
            <person name="Johnson W.E."/>
            <person name="Horin P."/>
            <person name="Corander J."/>
            <person name="Murphy D."/>
            <person name="Burger P.A."/>
        </authorList>
    </citation>
    <scope>NUCLEOTIDE SEQUENCE [LARGE SCALE GENOMIC DNA]</scope>
    <source>
        <strain evidence="2">Drom800</strain>
        <tissue evidence="2">Blood</tissue>
    </source>
</reference>
<feature type="region of interest" description="Disordered" evidence="1">
    <location>
        <begin position="84"/>
        <end position="113"/>
    </location>
</feature>
<comment type="caution">
    <text evidence="2">The sequence shown here is derived from an EMBL/GenBank/DDBJ whole genome shotgun (WGS) entry which is preliminary data.</text>
</comment>
<keyword evidence="3" id="KW-1185">Reference proteome</keyword>
<accession>A0A5N4C0V1</accession>
<sequence length="220" mass="23327">MGGVCIFKDSCQRQERVLAAGGAPSVLNGGGRGVKGNPCGAGDLGRGVGFSRDFRAPGGVAWCLGAPRKENTLWGDQEDVGILRSEKRDLGDPGESVSRDEIPKVRNGVRPRQGLPRDLGVLRVGCQLPQAADGLSFHLVLAKAGPGRGWLWKVEGIGQRLGFAREKQGGGEGRRGRETQCYPRPGPSPAPLVLGLCLMGRDPDRFSGVGSPRPGWEDPR</sequence>
<feature type="compositionally biased region" description="Basic and acidic residues" evidence="1">
    <location>
        <begin position="84"/>
        <end position="104"/>
    </location>
</feature>
<name>A0A5N4C0V1_CAMDR</name>
<evidence type="ECO:0000313" key="2">
    <source>
        <dbReference type="EMBL" id="KAB1252492.1"/>
    </source>
</evidence>
<evidence type="ECO:0000256" key="1">
    <source>
        <dbReference type="SAM" id="MobiDB-lite"/>
    </source>
</evidence>
<protein>
    <submittedName>
        <fullName evidence="2">Uncharacterized protein</fullName>
    </submittedName>
</protein>
<dbReference type="EMBL" id="JWIN03000037">
    <property type="protein sequence ID" value="KAB1252492.1"/>
    <property type="molecule type" value="Genomic_DNA"/>
</dbReference>
<gene>
    <name evidence="2" type="ORF">Cadr_000003406</name>
</gene>
<evidence type="ECO:0000313" key="3">
    <source>
        <dbReference type="Proteomes" id="UP000299084"/>
    </source>
</evidence>
<organism evidence="2 3">
    <name type="scientific">Camelus dromedarius</name>
    <name type="common">Dromedary</name>
    <name type="synonym">Arabian camel</name>
    <dbReference type="NCBI Taxonomy" id="9838"/>
    <lineage>
        <taxon>Eukaryota</taxon>
        <taxon>Metazoa</taxon>
        <taxon>Chordata</taxon>
        <taxon>Craniata</taxon>
        <taxon>Vertebrata</taxon>
        <taxon>Euteleostomi</taxon>
        <taxon>Mammalia</taxon>
        <taxon>Eutheria</taxon>
        <taxon>Laurasiatheria</taxon>
        <taxon>Artiodactyla</taxon>
        <taxon>Tylopoda</taxon>
        <taxon>Camelidae</taxon>
        <taxon>Camelus</taxon>
    </lineage>
</organism>
<feature type="region of interest" description="Disordered" evidence="1">
    <location>
        <begin position="165"/>
        <end position="186"/>
    </location>
</feature>
<feature type="compositionally biased region" description="Basic and acidic residues" evidence="1">
    <location>
        <begin position="165"/>
        <end position="178"/>
    </location>
</feature>
<dbReference type="AlphaFoldDB" id="A0A5N4C0V1"/>